<comment type="caution">
    <text evidence="2">The sequence shown here is derived from an EMBL/GenBank/DDBJ whole genome shotgun (WGS) entry which is preliminary data.</text>
</comment>
<name>A0A2R5FA79_9PROT</name>
<keyword evidence="1" id="KW-0472">Membrane</keyword>
<keyword evidence="1" id="KW-0812">Transmembrane</keyword>
<sequence>MNLDTRKQYGIAAVLGLLIAATHGHHFGSLLHLPPATWAVFFAAGFYVRRAWLFAALLVEVVALDYFATTVGGVSSYCVSPAYGFLLPAYASLWTAGRWLSARYRFSTAVLPALGASLAASVTLAELFSSGGFYFFSGRYADTSIAEFGARMVAYFPQSLSSFAFWVGIALVVHVALTLTQTDRKQSI</sequence>
<dbReference type="RefSeq" id="WP_109014982.1">
    <property type="nucleotide sequence ID" value="NZ_BDOQ01000003.1"/>
</dbReference>
<feature type="transmembrane region" description="Helical" evidence="1">
    <location>
        <begin position="74"/>
        <end position="97"/>
    </location>
</feature>
<dbReference type="Proteomes" id="UP000245081">
    <property type="component" value="Unassembled WGS sequence"/>
</dbReference>
<evidence type="ECO:0000256" key="1">
    <source>
        <dbReference type="SAM" id="Phobius"/>
    </source>
</evidence>
<accession>A0A2R5FA79</accession>
<evidence type="ECO:0000313" key="2">
    <source>
        <dbReference type="EMBL" id="GBG13823.1"/>
    </source>
</evidence>
<feature type="transmembrane region" description="Helical" evidence="1">
    <location>
        <begin position="156"/>
        <end position="179"/>
    </location>
</feature>
<proteinExistence type="predicted"/>
<keyword evidence="3" id="KW-1185">Reference proteome</keyword>
<gene>
    <name evidence="2" type="ORF">NMK_1374</name>
</gene>
<feature type="transmembrane region" description="Helical" evidence="1">
    <location>
        <begin position="109"/>
        <end position="136"/>
    </location>
</feature>
<dbReference type="OrthoDB" id="9787530at2"/>
<organism evidence="2 3">
    <name type="scientific">Novimethylophilus kurashikiensis</name>
    <dbReference type="NCBI Taxonomy" id="1825523"/>
    <lineage>
        <taxon>Bacteria</taxon>
        <taxon>Pseudomonadati</taxon>
        <taxon>Pseudomonadota</taxon>
        <taxon>Betaproteobacteria</taxon>
        <taxon>Nitrosomonadales</taxon>
        <taxon>Methylophilaceae</taxon>
        <taxon>Novimethylophilus</taxon>
    </lineage>
</organism>
<protein>
    <submittedName>
        <fullName evidence="2">Cobalamin ABC transporter</fullName>
    </submittedName>
</protein>
<dbReference type="EMBL" id="BDOQ01000003">
    <property type="protein sequence ID" value="GBG13823.1"/>
    <property type="molecule type" value="Genomic_DNA"/>
</dbReference>
<evidence type="ECO:0000313" key="3">
    <source>
        <dbReference type="Proteomes" id="UP000245081"/>
    </source>
</evidence>
<reference evidence="2 3" key="1">
    <citation type="journal article" date="2018" name="Environ. Microbiol.">
        <title>Isolation and genomic characterization of Novimethylophilus kurashikiensis gen. nov. sp. nov., a new lanthanide-dependent methylotrophic species of Methylophilaceae.</title>
        <authorList>
            <person name="Lv H."/>
            <person name="Sahin N."/>
            <person name="Tani A."/>
        </authorList>
    </citation>
    <scope>NUCLEOTIDE SEQUENCE [LARGE SCALE GENOMIC DNA]</scope>
    <source>
        <strain evidence="2 3">La2-4</strain>
    </source>
</reference>
<keyword evidence="1" id="KW-1133">Transmembrane helix</keyword>
<dbReference type="AlphaFoldDB" id="A0A2R5FA79"/>